<protein>
    <submittedName>
        <fullName evidence="3">UDP-2,3-diacylglucosamine diphosphatase LpxI</fullName>
        <ecNumber evidence="3">3.6.1.54</ecNumber>
    </submittedName>
</protein>
<dbReference type="Proteomes" id="UP000469011">
    <property type="component" value="Unassembled WGS sequence"/>
</dbReference>
<keyword evidence="4" id="KW-1185">Reference proteome</keyword>
<dbReference type="RefSeq" id="WP_163462315.1">
    <property type="nucleotide sequence ID" value="NZ_JAAAMG010000004.1"/>
</dbReference>
<dbReference type="PANTHER" id="PTHR39962:SF1">
    <property type="entry name" value="LPXI FAMILY PROTEIN"/>
    <property type="match status" value="1"/>
</dbReference>
<organism evidence="3 4">
    <name type="scientific">Jiella pacifica</name>
    <dbReference type="NCBI Taxonomy" id="2696469"/>
    <lineage>
        <taxon>Bacteria</taxon>
        <taxon>Pseudomonadati</taxon>
        <taxon>Pseudomonadota</taxon>
        <taxon>Alphaproteobacteria</taxon>
        <taxon>Hyphomicrobiales</taxon>
        <taxon>Aurantimonadaceae</taxon>
        <taxon>Jiella</taxon>
    </lineage>
</organism>
<dbReference type="AlphaFoldDB" id="A0A6N9SYR8"/>
<name>A0A6N9SYR8_9HYPH</name>
<evidence type="ECO:0000313" key="3">
    <source>
        <dbReference type="EMBL" id="NDW04233.1"/>
    </source>
</evidence>
<keyword evidence="3" id="KW-0378">Hydrolase</keyword>
<dbReference type="InterPro" id="IPR043167">
    <property type="entry name" value="LpxI_C_sf"/>
</dbReference>
<gene>
    <name evidence="3" type="primary">lpxI</name>
    <name evidence="3" type="ORF">GTK09_07300</name>
</gene>
<evidence type="ECO:0000259" key="2">
    <source>
        <dbReference type="Pfam" id="PF17930"/>
    </source>
</evidence>
<comment type="caution">
    <text evidence="3">The sequence shown here is derived from an EMBL/GenBank/DDBJ whole genome shotgun (WGS) entry which is preliminary data.</text>
</comment>
<accession>A0A6N9SYR8</accession>
<dbReference type="Gene3D" id="3.40.50.20">
    <property type="match status" value="1"/>
</dbReference>
<evidence type="ECO:0000313" key="4">
    <source>
        <dbReference type="Proteomes" id="UP000469011"/>
    </source>
</evidence>
<proteinExistence type="predicted"/>
<feature type="domain" description="LpxI N-terminal" evidence="2">
    <location>
        <begin position="10"/>
        <end position="139"/>
    </location>
</feature>
<dbReference type="EMBL" id="JAAAMG010000004">
    <property type="protein sequence ID" value="NDW04233.1"/>
    <property type="molecule type" value="Genomic_DNA"/>
</dbReference>
<dbReference type="Gene3D" id="3.40.140.80">
    <property type="match status" value="1"/>
</dbReference>
<dbReference type="Pfam" id="PF06230">
    <property type="entry name" value="LpxI_C"/>
    <property type="match status" value="1"/>
</dbReference>
<evidence type="ECO:0000259" key="1">
    <source>
        <dbReference type="Pfam" id="PF06230"/>
    </source>
</evidence>
<dbReference type="InterPro" id="IPR053174">
    <property type="entry name" value="LpxI"/>
</dbReference>
<dbReference type="InterPro" id="IPR010415">
    <property type="entry name" value="LpxI_C"/>
</dbReference>
<reference evidence="3 4" key="1">
    <citation type="submission" date="2020-01" db="EMBL/GenBank/DDBJ databases">
        <title>Jiella pacifica sp. nov.</title>
        <authorList>
            <person name="Xue Z."/>
            <person name="Zhu S."/>
            <person name="Chen J."/>
            <person name="Yang J."/>
        </authorList>
    </citation>
    <scope>NUCLEOTIDE SEQUENCE [LARGE SCALE GENOMIC DNA]</scope>
    <source>
        <strain evidence="3 4">40Bstr34</strain>
    </source>
</reference>
<dbReference type="GO" id="GO:0016787">
    <property type="term" value="F:hydrolase activity"/>
    <property type="evidence" value="ECO:0007669"/>
    <property type="project" value="UniProtKB-KW"/>
</dbReference>
<dbReference type="EC" id="3.6.1.54" evidence="3"/>
<sequence>MEPRFPGEPLGLIAGGGRLPRIVAEAARARGFTPIVVRIADAIDDDWDGFAGAYYSWGRVGDAVRFMKASGVSRVVACGTVSKRPDFRSIVPSFRTLVMLPTAFRVVRGGDDRLLRNVATFLKAEGLEPLAVQDVAPRLLAPQGPIAGRQPDAAEERALSLALRVAQTLGSLDVGQAVVASQERVIALEAAEGTRDMLHRVADLKTRGRIGRGERLVLVKAVKPQQDERFDLPSIGVSTIREAESAGIGAIGVTAGKSLIIDYEALVRAADEASVAVVGLAAGDGGQASKARQHGAVAGEGAP</sequence>
<dbReference type="PANTHER" id="PTHR39962">
    <property type="entry name" value="BLL4848 PROTEIN"/>
    <property type="match status" value="1"/>
</dbReference>
<dbReference type="Pfam" id="PF17930">
    <property type="entry name" value="LpxI_N"/>
    <property type="match status" value="1"/>
</dbReference>
<dbReference type="InterPro" id="IPR041255">
    <property type="entry name" value="LpxI_N"/>
</dbReference>
<feature type="domain" description="LpxI C-terminal" evidence="1">
    <location>
        <begin position="142"/>
        <end position="278"/>
    </location>
</feature>